<reference evidence="13 14" key="1">
    <citation type="submission" date="2018-11" db="EMBL/GenBank/DDBJ databases">
        <title>Genomic Encyclopedia of Type Strains, Phase IV (KMG-IV): sequencing the most valuable type-strain genomes for metagenomic binning, comparative biology and taxonomic classification.</title>
        <authorList>
            <person name="Goeker M."/>
        </authorList>
    </citation>
    <scope>NUCLEOTIDE SEQUENCE [LARGE SCALE GENOMIC DNA]</scope>
    <source>
        <strain evidence="13 14">DSM 29158</strain>
    </source>
</reference>
<gene>
    <name evidence="13" type="ORF">EDD62_0207</name>
</gene>
<organism evidence="13 14">
    <name type="scientific">Abyssicoccus albus</name>
    <dbReference type="NCBI Taxonomy" id="1817405"/>
    <lineage>
        <taxon>Bacteria</taxon>
        <taxon>Bacillati</taxon>
        <taxon>Bacillota</taxon>
        <taxon>Bacilli</taxon>
        <taxon>Bacillales</taxon>
        <taxon>Abyssicoccaceae</taxon>
    </lineage>
</organism>
<dbReference type="PROSITE" id="PS00501">
    <property type="entry name" value="SPASE_I_1"/>
    <property type="match status" value="1"/>
</dbReference>
<evidence type="ECO:0000313" key="14">
    <source>
        <dbReference type="Proteomes" id="UP000277108"/>
    </source>
</evidence>
<dbReference type="Pfam" id="PF10502">
    <property type="entry name" value="Peptidase_S26"/>
    <property type="match status" value="1"/>
</dbReference>
<dbReference type="PANTHER" id="PTHR43390:SF1">
    <property type="entry name" value="CHLOROPLAST PROCESSING PEPTIDASE"/>
    <property type="match status" value="1"/>
</dbReference>
<dbReference type="InterPro" id="IPR000223">
    <property type="entry name" value="Pept_S26A_signal_pept_1"/>
</dbReference>
<dbReference type="InterPro" id="IPR019756">
    <property type="entry name" value="Pept_S26A_signal_pept_1_Ser-AS"/>
</dbReference>
<dbReference type="GO" id="GO:0004252">
    <property type="term" value="F:serine-type endopeptidase activity"/>
    <property type="evidence" value="ECO:0007669"/>
    <property type="project" value="InterPro"/>
</dbReference>
<evidence type="ECO:0000256" key="3">
    <source>
        <dbReference type="ARBA" id="ARBA00009370"/>
    </source>
</evidence>
<comment type="catalytic activity">
    <reaction evidence="1 11">
        <text>Cleavage of hydrophobic, N-terminal signal or leader sequences from secreted and periplasmic proteins.</text>
        <dbReference type="EC" id="3.4.21.89"/>
    </reaction>
</comment>
<keyword evidence="14" id="KW-1185">Reference proteome</keyword>
<proteinExistence type="inferred from homology"/>
<dbReference type="PROSITE" id="PS00761">
    <property type="entry name" value="SPASE_I_3"/>
    <property type="match status" value="1"/>
</dbReference>
<dbReference type="Proteomes" id="UP000277108">
    <property type="component" value="Unassembled WGS sequence"/>
</dbReference>
<keyword evidence="5" id="KW-1003">Cell membrane</keyword>
<dbReference type="PRINTS" id="PR00727">
    <property type="entry name" value="LEADERPTASE"/>
</dbReference>
<dbReference type="NCBIfam" id="TIGR02227">
    <property type="entry name" value="sigpep_I_bact"/>
    <property type="match status" value="1"/>
</dbReference>
<evidence type="ECO:0000256" key="8">
    <source>
        <dbReference type="ARBA" id="ARBA00022801"/>
    </source>
</evidence>
<dbReference type="PANTHER" id="PTHR43390">
    <property type="entry name" value="SIGNAL PEPTIDASE I"/>
    <property type="match status" value="1"/>
</dbReference>
<accession>A0A1Q1G2P4</accession>
<dbReference type="SUPFAM" id="SSF51306">
    <property type="entry name" value="LexA/Signal peptidase"/>
    <property type="match status" value="1"/>
</dbReference>
<dbReference type="EMBL" id="RKRK01000002">
    <property type="protein sequence ID" value="RPF57586.1"/>
    <property type="molecule type" value="Genomic_DNA"/>
</dbReference>
<evidence type="ECO:0000256" key="9">
    <source>
        <dbReference type="ARBA" id="ARBA00022989"/>
    </source>
</evidence>
<keyword evidence="7 11" id="KW-0812">Transmembrane</keyword>
<dbReference type="FunFam" id="2.10.109.10:FF:000008">
    <property type="entry name" value="Signal peptidase I"/>
    <property type="match status" value="1"/>
</dbReference>
<dbReference type="InterPro" id="IPR036286">
    <property type="entry name" value="LexA/Signal_pep-like_sf"/>
</dbReference>
<dbReference type="STRING" id="1849491.BVH56_06560"/>
<evidence type="ECO:0000256" key="5">
    <source>
        <dbReference type="ARBA" id="ARBA00022475"/>
    </source>
</evidence>
<keyword evidence="6 11" id="KW-0645">Protease</keyword>
<keyword evidence="10 11" id="KW-0472">Membrane</keyword>
<dbReference type="InterPro" id="IPR019533">
    <property type="entry name" value="Peptidase_S26"/>
</dbReference>
<comment type="caution">
    <text evidence="13">The sequence shown here is derived from an EMBL/GenBank/DDBJ whole genome shotgun (WGS) entry which is preliminary data.</text>
</comment>
<evidence type="ECO:0000256" key="10">
    <source>
        <dbReference type="ARBA" id="ARBA00023136"/>
    </source>
</evidence>
<sequence>MKKEIIEWIITIIIAVILFFVIRMFLFITYSVEGDSMFPTLKDGDKLIINKIGYQLTEIEQGDVVVFHANDQDDYVKRIIATPGDTFKYEDDQLFVNDQKVSEPYLETLKSNVGGRVTENIEMKNIYGMEGQSKIPEDHYLVLGDNRINSKDSRHFGLIERDQIVGEVSLRYFPFDTFKYSFDPAK</sequence>
<evidence type="ECO:0000256" key="2">
    <source>
        <dbReference type="ARBA" id="ARBA00004401"/>
    </source>
</evidence>
<feature type="transmembrane region" description="Helical" evidence="11">
    <location>
        <begin position="6"/>
        <end position="32"/>
    </location>
</feature>
<accession>A0A3N5BID6</accession>
<name>A0A1Q1G2P4_9BACL</name>
<dbReference type="Gene3D" id="2.10.109.10">
    <property type="entry name" value="Umud Fragment, subunit A"/>
    <property type="match status" value="1"/>
</dbReference>
<keyword evidence="9 11" id="KW-1133">Transmembrane helix</keyword>
<dbReference type="InterPro" id="IPR019758">
    <property type="entry name" value="Pept_S26A_signal_pept_1_CS"/>
</dbReference>
<evidence type="ECO:0000256" key="4">
    <source>
        <dbReference type="ARBA" id="ARBA00013208"/>
    </source>
</evidence>
<protein>
    <recommendedName>
        <fullName evidence="4 11">Signal peptidase I</fullName>
        <ecNumber evidence="4 11">3.4.21.89</ecNumber>
    </recommendedName>
</protein>
<dbReference type="GO" id="GO:0009003">
    <property type="term" value="F:signal peptidase activity"/>
    <property type="evidence" value="ECO:0007669"/>
    <property type="project" value="UniProtKB-EC"/>
</dbReference>
<feature type="domain" description="Peptidase S26" evidence="12">
    <location>
        <begin position="5"/>
        <end position="173"/>
    </location>
</feature>
<keyword evidence="8 11" id="KW-0378">Hydrolase</keyword>
<evidence type="ECO:0000259" key="12">
    <source>
        <dbReference type="Pfam" id="PF10502"/>
    </source>
</evidence>
<comment type="subcellular location">
    <subcellularLocation>
        <location evidence="2">Cell membrane</location>
        <topology evidence="2">Single-pass type II membrane protein</topology>
    </subcellularLocation>
    <subcellularLocation>
        <location evidence="11">Membrane</location>
        <topology evidence="11">Single-pass type II membrane protein</topology>
    </subcellularLocation>
</comment>
<dbReference type="GO" id="GO:0005886">
    <property type="term" value="C:plasma membrane"/>
    <property type="evidence" value="ECO:0007669"/>
    <property type="project" value="UniProtKB-SubCell"/>
</dbReference>
<dbReference type="OrthoDB" id="9802919at2"/>
<comment type="similarity">
    <text evidence="3 11">Belongs to the peptidase S26 family.</text>
</comment>
<dbReference type="GO" id="GO:0006465">
    <property type="term" value="P:signal peptide processing"/>
    <property type="evidence" value="ECO:0007669"/>
    <property type="project" value="InterPro"/>
</dbReference>
<evidence type="ECO:0000256" key="6">
    <source>
        <dbReference type="ARBA" id="ARBA00022670"/>
    </source>
</evidence>
<evidence type="ECO:0000313" key="13">
    <source>
        <dbReference type="EMBL" id="RPF57586.1"/>
    </source>
</evidence>
<dbReference type="AlphaFoldDB" id="A0A1Q1G2P4"/>
<dbReference type="EC" id="3.4.21.89" evidence="4 11"/>
<dbReference type="CDD" id="cd06530">
    <property type="entry name" value="S26_SPase_I"/>
    <property type="match status" value="1"/>
</dbReference>
<evidence type="ECO:0000256" key="1">
    <source>
        <dbReference type="ARBA" id="ARBA00000677"/>
    </source>
</evidence>
<evidence type="ECO:0000256" key="7">
    <source>
        <dbReference type="ARBA" id="ARBA00022692"/>
    </source>
</evidence>
<evidence type="ECO:0000256" key="11">
    <source>
        <dbReference type="RuleBase" id="RU362042"/>
    </source>
</evidence>
<dbReference type="RefSeq" id="WP_077140677.1">
    <property type="nucleotide sequence ID" value="NZ_CBCSGK010000002.1"/>
</dbReference>